<feature type="region of interest" description="Disordered" evidence="1">
    <location>
        <begin position="78"/>
        <end position="107"/>
    </location>
</feature>
<accession>A0A9P6F3D8</accession>
<sequence length="712" mass="77029">MAQSDSQIDHHVPYSATATRSNNKQQSGSVLASISSTFLGFGSSSRSRSYSNTCSVSLATTQSFATISDSAKTKRHSQANLAVCAQPPPRPADLATTSSSARSSNLRPFPHFFNTRRQYPMSIPFHSQSTPALLSHYQFDIAKEPFALRQTGCTCPNKQTPGPCLFHKKLPDLPASQLNDPAGLIKEKKKSSRISVISTAASIRSLVASIKKPRSRAATAQSLAEPDALFARESQLQSQSNTSLPFMQPEESTQNHGLSLAATRYRNRKEPSSIVRRAIKRHAVADVPLAASPRLSKDNLGFQQAKCQAVHGIKERTFFPHSHSSQQSIPRTGQLYLHPMSASTPCLVHPVPFMKATTINKHTAPPVSTIARIQQATESTPNLSLQGGAHVSAVNAHAEIAVHPHITGASATSHQGGVNLISSSNAFLPPIERSRSFMPAPSPVHRTGPYSKENATFFEPFQAHSKGRGGKSSSYVSFHFDLSHLEKAEHDDEYDSASTTKVNVNRAEQDGVDGSDDDDDEDAMDNHRCDSSSPRPLPFMSLPNVTLSSTDLLPVHSRNKATLPPPPPPPPSSRPQGTDQEGRSSDKDNYPFQTPHQHPRNASRYASTSASASSPSLRLPTQPQSDHRHSLKRLFGYVEIPEPQRDSNKSTRRTKFVDSITPGPAVELLAIVNLDCVTTPSLGPDSSKYGAALGGQGIEAVGEQAELDVVEE</sequence>
<feature type="compositionally biased region" description="Pro residues" evidence="1">
    <location>
        <begin position="563"/>
        <end position="573"/>
    </location>
</feature>
<organism evidence="2 3">
    <name type="scientific">Mortierella hygrophila</name>
    <dbReference type="NCBI Taxonomy" id="979708"/>
    <lineage>
        <taxon>Eukaryota</taxon>
        <taxon>Fungi</taxon>
        <taxon>Fungi incertae sedis</taxon>
        <taxon>Mucoromycota</taxon>
        <taxon>Mortierellomycotina</taxon>
        <taxon>Mortierellomycetes</taxon>
        <taxon>Mortierellales</taxon>
        <taxon>Mortierellaceae</taxon>
        <taxon>Mortierella</taxon>
    </lineage>
</organism>
<gene>
    <name evidence="2" type="ORF">EC957_003026</name>
</gene>
<dbReference type="AlphaFoldDB" id="A0A9P6F3D8"/>
<dbReference type="Proteomes" id="UP000723463">
    <property type="component" value="Unassembled WGS sequence"/>
</dbReference>
<evidence type="ECO:0000256" key="1">
    <source>
        <dbReference type="SAM" id="MobiDB-lite"/>
    </source>
</evidence>
<feature type="compositionally biased region" description="Basic and acidic residues" evidence="1">
    <location>
        <begin position="580"/>
        <end position="589"/>
    </location>
</feature>
<feature type="compositionally biased region" description="Acidic residues" evidence="1">
    <location>
        <begin position="510"/>
        <end position="523"/>
    </location>
</feature>
<name>A0A9P6F3D8_9FUNG</name>
<evidence type="ECO:0000313" key="2">
    <source>
        <dbReference type="EMBL" id="KAF9541466.1"/>
    </source>
</evidence>
<keyword evidence="3" id="KW-1185">Reference proteome</keyword>
<proteinExistence type="predicted"/>
<reference evidence="2" key="1">
    <citation type="journal article" date="2020" name="Fungal Divers.">
        <title>Resolving the Mortierellaceae phylogeny through synthesis of multi-gene phylogenetics and phylogenomics.</title>
        <authorList>
            <person name="Vandepol N."/>
            <person name="Liber J."/>
            <person name="Desiro A."/>
            <person name="Na H."/>
            <person name="Kennedy M."/>
            <person name="Barry K."/>
            <person name="Grigoriev I.V."/>
            <person name="Miller A.N."/>
            <person name="O'Donnell K."/>
            <person name="Stajich J.E."/>
            <person name="Bonito G."/>
        </authorList>
    </citation>
    <scope>NUCLEOTIDE SEQUENCE</scope>
    <source>
        <strain evidence="2">NRRL 2591</strain>
    </source>
</reference>
<dbReference type="EMBL" id="JAAAXW010000165">
    <property type="protein sequence ID" value="KAF9541466.1"/>
    <property type="molecule type" value="Genomic_DNA"/>
</dbReference>
<feature type="region of interest" description="Disordered" evidence="1">
    <location>
        <begin position="1"/>
        <end position="27"/>
    </location>
</feature>
<feature type="compositionally biased region" description="Low complexity" evidence="1">
    <location>
        <begin position="602"/>
        <end position="621"/>
    </location>
</feature>
<feature type="region of interest" description="Disordered" evidence="1">
    <location>
        <begin position="556"/>
        <end position="628"/>
    </location>
</feature>
<evidence type="ECO:0000313" key="3">
    <source>
        <dbReference type="Proteomes" id="UP000723463"/>
    </source>
</evidence>
<comment type="caution">
    <text evidence="2">The sequence shown here is derived from an EMBL/GenBank/DDBJ whole genome shotgun (WGS) entry which is preliminary data.</text>
</comment>
<feature type="region of interest" description="Disordered" evidence="1">
    <location>
        <begin position="489"/>
        <end position="544"/>
    </location>
</feature>
<feature type="compositionally biased region" description="Polar residues" evidence="1">
    <location>
        <begin position="95"/>
        <end position="106"/>
    </location>
</feature>
<feature type="compositionally biased region" description="Polar residues" evidence="1">
    <location>
        <begin position="16"/>
        <end position="27"/>
    </location>
</feature>
<protein>
    <submittedName>
        <fullName evidence="2">Uncharacterized protein</fullName>
    </submittedName>
</protein>